<name>A0A512BE98_9BACT</name>
<organism evidence="2 3">
    <name type="scientific">Segetibacter aerophilus</name>
    <dbReference type="NCBI Taxonomy" id="670293"/>
    <lineage>
        <taxon>Bacteria</taxon>
        <taxon>Pseudomonadati</taxon>
        <taxon>Bacteroidota</taxon>
        <taxon>Chitinophagia</taxon>
        <taxon>Chitinophagales</taxon>
        <taxon>Chitinophagaceae</taxon>
        <taxon>Segetibacter</taxon>
    </lineage>
</organism>
<comment type="caution">
    <text evidence="2">The sequence shown here is derived from an EMBL/GenBank/DDBJ whole genome shotgun (WGS) entry which is preliminary data.</text>
</comment>
<dbReference type="Proteomes" id="UP000321513">
    <property type="component" value="Unassembled WGS sequence"/>
</dbReference>
<sequence>MIRVSVIFATVLVLFGCSGAKKAGGGKGWISLFDGKSFDGWKFSEKPGTFKIENGSIMVAGPRSHLYYDGPVMNHDFKNFEVKAQVMTKAGSNSGFYFHTQFQERGFPDKGFEVQVNNSHTDWKRTASLYDIVDVREVYVKDDEWFTLYIKVDGKNVTTKINDKTVVEWTEPAGATAPKGHPGRVISSGTFALQGHDPKSVAYFKDIMVRPLP</sequence>
<dbReference type="GO" id="GO:0016787">
    <property type="term" value="F:hydrolase activity"/>
    <property type="evidence" value="ECO:0007669"/>
    <property type="project" value="InterPro"/>
</dbReference>
<protein>
    <recommendedName>
        <fullName evidence="1">3-keto-alpha-glucoside-1,2-lyase/3-keto-2-hydroxy-glucal hydratase domain-containing protein</fullName>
    </recommendedName>
</protein>
<reference evidence="2 3" key="1">
    <citation type="submission" date="2019-07" db="EMBL/GenBank/DDBJ databases">
        <title>Whole genome shotgun sequence of Segetibacter aerophilus NBRC 106135.</title>
        <authorList>
            <person name="Hosoyama A."/>
            <person name="Uohara A."/>
            <person name="Ohji S."/>
            <person name="Ichikawa N."/>
        </authorList>
    </citation>
    <scope>NUCLEOTIDE SEQUENCE [LARGE SCALE GENOMIC DNA]</scope>
    <source>
        <strain evidence="2 3">NBRC 106135</strain>
    </source>
</reference>
<evidence type="ECO:0000313" key="2">
    <source>
        <dbReference type="EMBL" id="GEO10264.1"/>
    </source>
</evidence>
<accession>A0A512BE98</accession>
<evidence type="ECO:0000259" key="1">
    <source>
        <dbReference type="Pfam" id="PF06439"/>
    </source>
</evidence>
<feature type="domain" description="3-keto-alpha-glucoside-1,2-lyase/3-keto-2-hydroxy-glucal hydratase" evidence="1">
    <location>
        <begin position="28"/>
        <end position="210"/>
    </location>
</feature>
<gene>
    <name evidence="2" type="ORF">SAE01_27600</name>
</gene>
<proteinExistence type="predicted"/>
<dbReference type="InterPro" id="IPR010496">
    <property type="entry name" value="AL/BT2_dom"/>
</dbReference>
<dbReference type="PROSITE" id="PS51257">
    <property type="entry name" value="PROKAR_LIPOPROTEIN"/>
    <property type="match status" value="1"/>
</dbReference>
<dbReference type="EMBL" id="BJYT01000010">
    <property type="protein sequence ID" value="GEO10264.1"/>
    <property type="molecule type" value="Genomic_DNA"/>
</dbReference>
<dbReference type="AlphaFoldDB" id="A0A512BE98"/>
<evidence type="ECO:0000313" key="3">
    <source>
        <dbReference type="Proteomes" id="UP000321513"/>
    </source>
</evidence>
<dbReference type="OrthoDB" id="259356at2"/>
<keyword evidence="3" id="KW-1185">Reference proteome</keyword>
<dbReference type="RefSeq" id="WP_147204381.1">
    <property type="nucleotide sequence ID" value="NZ_BJYT01000010.1"/>
</dbReference>
<dbReference type="Pfam" id="PF06439">
    <property type="entry name" value="3keto-disac_hyd"/>
    <property type="match status" value="1"/>
</dbReference>
<dbReference type="Gene3D" id="2.60.120.560">
    <property type="entry name" value="Exo-inulinase, domain 1"/>
    <property type="match status" value="1"/>
</dbReference>